<proteinExistence type="predicted"/>
<dbReference type="PANTHER" id="PTHR39607">
    <property type="entry name" value="XANTHOCILLIN BIOSYNTHESIS CLUSTER TRANSCRIPTION FACTOR XANC-RELATED"/>
    <property type="match status" value="1"/>
</dbReference>
<dbReference type="InterPro" id="IPR046347">
    <property type="entry name" value="bZIP_sf"/>
</dbReference>
<dbReference type="PROSITE" id="PS00036">
    <property type="entry name" value="BZIP_BASIC"/>
    <property type="match status" value="1"/>
</dbReference>
<evidence type="ECO:0000313" key="3">
    <source>
        <dbReference type="EMBL" id="KID91997.1"/>
    </source>
</evidence>
<dbReference type="SUPFAM" id="SSF57959">
    <property type="entry name" value="Leucine zipper domain"/>
    <property type="match status" value="1"/>
</dbReference>
<sequence length="456" mass="50213">MESSITLFSDTNPPAYSPPHVSDISARDDWTSVEDRTMKKRIQNRVAQRTYRQRMKSRVADLQAKLDICERELRCRDNQDVDSTGVPCEGTLEPPRQGRDSLRRSSPADPFAKAGPPTSDGTLSLSGGTTTTTNSAEPGVLDMSNSQTSENCDGNYDTDVADEENCSSQVLGRAPDEVPGQILSAGTDEIAVQPTLSSLMGEYDSSRTSYLDTAFSSWHTSTLTGPVEQVAWTDDVRPAEQQDDQFSMLIPHDDGNPGPGCHDEPRRLTSNPAGMDMVERVACILRYLGTMGFDNFDELVCTYYTQNFHESSLLCNEQRLSRHRRLPGVFSSVFCASGNWSIWERRGFQEEVSKATEEALLSESWEAQSDIHPAVTHMLKAPKSNLPCVASRVSPLKSCITNKLPHLWTLMMTLATSVKPAGNRDASGAVFAAILLLQYGGRMGRKMLLELVGLCL</sequence>
<dbReference type="PANTHER" id="PTHR39607:SF1">
    <property type="entry name" value="B-ZIP TRANSCRIPTION FACTOR (EUROFUNG)"/>
    <property type="match status" value="1"/>
</dbReference>
<feature type="compositionally biased region" description="Polar residues" evidence="1">
    <location>
        <begin position="1"/>
        <end position="14"/>
    </location>
</feature>
<dbReference type="OrthoDB" id="10326681at2759"/>
<reference evidence="3 4" key="1">
    <citation type="journal article" date="2014" name="Proc. Natl. Acad. Sci. U.S.A.">
        <title>Trajectory and genomic determinants of fungal-pathogen speciation and host adaptation.</title>
        <authorList>
            <person name="Hu X."/>
            <person name="Xiao G."/>
            <person name="Zheng P."/>
            <person name="Shang Y."/>
            <person name="Su Y."/>
            <person name="Zhang X."/>
            <person name="Liu X."/>
            <person name="Zhan S."/>
            <person name="St Leger R.J."/>
            <person name="Wang C."/>
        </authorList>
    </citation>
    <scope>NUCLEOTIDE SEQUENCE [LARGE SCALE GENOMIC DNA]</scope>
    <source>
        <strain evidence="3 4">ARSEF 977</strain>
    </source>
</reference>
<evidence type="ECO:0000259" key="2">
    <source>
        <dbReference type="PROSITE" id="PS00036"/>
    </source>
</evidence>
<dbReference type="HOGENOM" id="CLU_030448_0_0_1"/>
<dbReference type="AlphaFoldDB" id="A0A0B4HIB2"/>
<protein>
    <submittedName>
        <fullName evidence="3">Basic-Leucine zipper transcription factor</fullName>
    </submittedName>
</protein>
<organism evidence="3 4">
    <name type="scientific">Metarhizium guizhouense (strain ARSEF 977)</name>
    <dbReference type="NCBI Taxonomy" id="1276136"/>
    <lineage>
        <taxon>Eukaryota</taxon>
        <taxon>Fungi</taxon>
        <taxon>Dikarya</taxon>
        <taxon>Ascomycota</taxon>
        <taxon>Pezizomycotina</taxon>
        <taxon>Sordariomycetes</taxon>
        <taxon>Hypocreomycetidae</taxon>
        <taxon>Hypocreales</taxon>
        <taxon>Clavicipitaceae</taxon>
        <taxon>Metarhizium</taxon>
    </lineage>
</organism>
<feature type="region of interest" description="Disordered" evidence="1">
    <location>
        <begin position="1"/>
        <end position="23"/>
    </location>
</feature>
<evidence type="ECO:0000256" key="1">
    <source>
        <dbReference type="SAM" id="MobiDB-lite"/>
    </source>
</evidence>
<dbReference type="EMBL" id="AZNH01000002">
    <property type="protein sequence ID" value="KID91997.1"/>
    <property type="molecule type" value="Genomic_DNA"/>
</dbReference>
<keyword evidence="4" id="KW-1185">Reference proteome</keyword>
<dbReference type="CDD" id="cd14688">
    <property type="entry name" value="bZIP_YAP"/>
    <property type="match status" value="1"/>
</dbReference>
<feature type="region of interest" description="Disordered" evidence="1">
    <location>
        <begin position="79"/>
        <end position="159"/>
    </location>
</feature>
<name>A0A0B4HIB2_METGA</name>
<evidence type="ECO:0000313" key="4">
    <source>
        <dbReference type="Proteomes" id="UP000031192"/>
    </source>
</evidence>
<gene>
    <name evidence="3" type="ORF">MGU_00908</name>
</gene>
<feature type="domain" description="BZIP" evidence="2">
    <location>
        <begin position="39"/>
        <end position="54"/>
    </location>
</feature>
<dbReference type="Gene3D" id="1.20.5.170">
    <property type="match status" value="1"/>
</dbReference>
<dbReference type="Proteomes" id="UP000031192">
    <property type="component" value="Unassembled WGS sequence"/>
</dbReference>
<dbReference type="InterPro" id="IPR052635">
    <property type="entry name" value="Sec_Metab_Biosynth_Reg"/>
</dbReference>
<dbReference type="InterPro" id="IPR004827">
    <property type="entry name" value="bZIP"/>
</dbReference>
<feature type="compositionally biased region" description="Polar residues" evidence="1">
    <location>
        <begin position="143"/>
        <end position="152"/>
    </location>
</feature>
<feature type="compositionally biased region" description="Low complexity" evidence="1">
    <location>
        <begin position="118"/>
        <end position="133"/>
    </location>
</feature>
<dbReference type="GO" id="GO:0003700">
    <property type="term" value="F:DNA-binding transcription factor activity"/>
    <property type="evidence" value="ECO:0007669"/>
    <property type="project" value="InterPro"/>
</dbReference>
<accession>A0A0B4HIB2</accession>
<comment type="caution">
    <text evidence="3">The sequence shown here is derived from an EMBL/GenBank/DDBJ whole genome shotgun (WGS) entry which is preliminary data.</text>
</comment>